<dbReference type="EMBL" id="CP025015">
    <property type="protein sequence ID" value="AUW47403.1"/>
    <property type="molecule type" value="Genomic_DNA"/>
</dbReference>
<organism evidence="1 2">
    <name type="scientific">Rhizobium leguminosarum</name>
    <dbReference type="NCBI Taxonomy" id="384"/>
    <lineage>
        <taxon>Bacteria</taxon>
        <taxon>Pseudomonadati</taxon>
        <taxon>Pseudomonadota</taxon>
        <taxon>Alphaproteobacteria</taxon>
        <taxon>Hyphomicrobiales</taxon>
        <taxon>Rhizobiaceae</taxon>
        <taxon>Rhizobium/Agrobacterium group</taxon>
        <taxon>Rhizobium</taxon>
    </lineage>
</organism>
<name>A0A2K9ZGL5_RHILE</name>
<dbReference type="Proteomes" id="UP000238523">
    <property type="component" value="Plasmid pRLN3"/>
</dbReference>
<evidence type="ECO:0000313" key="1">
    <source>
        <dbReference type="EMBL" id="AUW47403.1"/>
    </source>
</evidence>
<evidence type="ECO:0000313" key="2">
    <source>
        <dbReference type="Proteomes" id="UP000238523"/>
    </source>
</evidence>
<geneLocation type="plasmid" evidence="2">
    <name>prln3</name>
</geneLocation>
<accession>A0A2K9ZGL5</accession>
<proteinExistence type="predicted"/>
<dbReference type="AlphaFoldDB" id="A0A2K9ZGL5"/>
<sequence length="70" mass="7767">MSTDLFEWASACHPSFQVACFSSITSPVIFEAYVEYLTSPVRDRNWQILNGLIIWGTSQVAALSLPLSVT</sequence>
<keyword evidence="1" id="KW-0614">Plasmid</keyword>
<protein>
    <submittedName>
        <fullName evidence="1">Uncharacterized protein</fullName>
    </submittedName>
</protein>
<gene>
    <name evidence="1" type="ORF">CUJ84_pRLN3000276</name>
</gene>
<reference evidence="1 2" key="1">
    <citation type="submission" date="2017-11" db="EMBL/GenBank/DDBJ databases">
        <title>Complete genome of Rhizobium leguminosarum Norway, an ineffective micro-symbiont.</title>
        <authorList>
            <person name="Hoffrichter A."/>
            <person name="Liang J."/>
            <person name="Brachmann A."/>
            <person name="Marin M."/>
        </authorList>
    </citation>
    <scope>NUCLEOTIDE SEQUENCE [LARGE SCALE GENOMIC DNA]</scope>
    <source>
        <strain evidence="1 2">Norway</strain>
        <plasmid evidence="2">prln3</plasmid>
    </source>
</reference>